<reference evidence="1 2" key="1">
    <citation type="journal article" date="2021" name="Sci. Rep.">
        <title>The distribution of antibiotic resistance genes in chicken gut microbiota commensals.</title>
        <authorList>
            <person name="Juricova H."/>
            <person name="Matiasovicova J."/>
            <person name="Kubasova T."/>
            <person name="Cejkova D."/>
            <person name="Rychlik I."/>
        </authorList>
    </citation>
    <scope>NUCLEOTIDE SEQUENCE [LARGE SCALE GENOMIC DNA]</scope>
    <source>
        <strain evidence="1 2">An810</strain>
    </source>
</reference>
<name>A0ABS2EQY0_9LACO</name>
<sequence length="86" mass="9322">AWACWADLALLRAEVRAGYGVVVALSRRAVEVDAGMPPVRFAALRGFSNMDGAPCALLIDPWAGLSNFDAETQMPLDEFLVAWNNL</sequence>
<feature type="non-terminal residue" evidence="1">
    <location>
        <position position="1"/>
    </location>
</feature>
<keyword evidence="2" id="KW-1185">Reference proteome</keyword>
<proteinExistence type="predicted"/>
<evidence type="ECO:0000313" key="1">
    <source>
        <dbReference type="EMBL" id="MBM6754907.1"/>
    </source>
</evidence>
<dbReference type="RefSeq" id="WP_204777120.1">
    <property type="nucleotide sequence ID" value="NZ_JACJJQ010000118.1"/>
</dbReference>
<dbReference type="Proteomes" id="UP000776629">
    <property type="component" value="Unassembled WGS sequence"/>
</dbReference>
<dbReference type="EMBL" id="JACJJQ010000118">
    <property type="protein sequence ID" value="MBM6754907.1"/>
    <property type="molecule type" value="Genomic_DNA"/>
</dbReference>
<gene>
    <name evidence="1" type="ORF">H5993_09310</name>
</gene>
<organism evidence="1 2">
    <name type="scientific">Limosilactobacillus alvi</name>
    <dbReference type="NCBI Taxonomy" id="990412"/>
    <lineage>
        <taxon>Bacteria</taxon>
        <taxon>Bacillati</taxon>
        <taxon>Bacillota</taxon>
        <taxon>Bacilli</taxon>
        <taxon>Lactobacillales</taxon>
        <taxon>Lactobacillaceae</taxon>
        <taxon>Limosilactobacillus</taxon>
    </lineage>
</organism>
<comment type="caution">
    <text evidence="1">The sequence shown here is derived from an EMBL/GenBank/DDBJ whole genome shotgun (WGS) entry which is preliminary data.</text>
</comment>
<protein>
    <submittedName>
        <fullName evidence="1">Uncharacterized protein</fullName>
    </submittedName>
</protein>
<feature type="non-terminal residue" evidence="1">
    <location>
        <position position="86"/>
    </location>
</feature>
<accession>A0ABS2EQY0</accession>
<evidence type="ECO:0000313" key="2">
    <source>
        <dbReference type="Proteomes" id="UP000776629"/>
    </source>
</evidence>